<feature type="compositionally biased region" description="Basic and acidic residues" evidence="2">
    <location>
        <begin position="761"/>
        <end position="779"/>
    </location>
</feature>
<organism evidence="3 4">
    <name type="scientific">Sipha flava</name>
    <name type="common">yellow sugarcane aphid</name>
    <dbReference type="NCBI Taxonomy" id="143950"/>
    <lineage>
        <taxon>Eukaryota</taxon>
        <taxon>Metazoa</taxon>
        <taxon>Ecdysozoa</taxon>
        <taxon>Arthropoda</taxon>
        <taxon>Hexapoda</taxon>
        <taxon>Insecta</taxon>
        <taxon>Pterygota</taxon>
        <taxon>Neoptera</taxon>
        <taxon>Paraneoptera</taxon>
        <taxon>Hemiptera</taxon>
        <taxon>Sternorrhyncha</taxon>
        <taxon>Aphidomorpha</taxon>
        <taxon>Aphidoidea</taxon>
        <taxon>Aphididae</taxon>
        <taxon>Sipha</taxon>
    </lineage>
</organism>
<evidence type="ECO:0000313" key="3">
    <source>
        <dbReference type="Proteomes" id="UP000694846"/>
    </source>
</evidence>
<feature type="compositionally biased region" description="Basic and acidic residues" evidence="2">
    <location>
        <begin position="653"/>
        <end position="671"/>
    </location>
</feature>
<evidence type="ECO:0000256" key="2">
    <source>
        <dbReference type="SAM" id="MobiDB-lite"/>
    </source>
</evidence>
<feature type="compositionally biased region" description="Acidic residues" evidence="2">
    <location>
        <begin position="684"/>
        <end position="699"/>
    </location>
</feature>
<feature type="compositionally biased region" description="Basic and acidic residues" evidence="2">
    <location>
        <begin position="1040"/>
        <end position="1049"/>
    </location>
</feature>
<feature type="region of interest" description="Disordered" evidence="2">
    <location>
        <begin position="859"/>
        <end position="972"/>
    </location>
</feature>
<feature type="compositionally biased region" description="Polar residues" evidence="2">
    <location>
        <begin position="508"/>
        <end position="524"/>
    </location>
</feature>
<evidence type="ECO:0000313" key="4">
    <source>
        <dbReference type="RefSeq" id="XP_025424891.1"/>
    </source>
</evidence>
<feature type="region of interest" description="Disordered" evidence="2">
    <location>
        <begin position="1040"/>
        <end position="1120"/>
    </location>
</feature>
<proteinExistence type="predicted"/>
<feature type="compositionally biased region" description="Polar residues" evidence="2">
    <location>
        <begin position="1076"/>
        <end position="1091"/>
    </location>
</feature>
<feature type="compositionally biased region" description="Basic and acidic residues" evidence="2">
    <location>
        <begin position="224"/>
        <end position="256"/>
    </location>
</feature>
<feature type="region of interest" description="Disordered" evidence="2">
    <location>
        <begin position="995"/>
        <end position="1018"/>
    </location>
</feature>
<feature type="compositionally biased region" description="Basic and acidic residues" evidence="2">
    <location>
        <begin position="567"/>
        <end position="579"/>
    </location>
</feature>
<feature type="compositionally biased region" description="Basic and acidic residues" evidence="2">
    <location>
        <begin position="728"/>
        <end position="747"/>
    </location>
</feature>
<sequence length="1184" mass="132408">MVVILIVPPPSSNAGHGGRCEPAKSPGDRSTSTTSISFVSSDNSSYCCFSQVDPDNLIATTKEEEWVTKKKVELTTKKQIETRVKRQVVLEDGKIVEDSGPIVTTNTTEDTEKQEHQQTEHRQLGDEGDGEQTKEVVVRISSLEGNPSLLKEVREKKIKSREEKEELVETEDVVHLGNISDKAYQEAVQSKRDIREALEEANHKLVHVNSTGPRIVHQSTKNKKVTDTEDTRHTREVQKDGKIVTETSKTTEHEEVNGTDEPDSVPLPPSAQHESLRESSHRYAKTKDQELVEYLADGEKIGEQMRYEAVNEEGDRLGDVDQLRMMANAGELAGWDSLSERIRKMRDKQQQQQAPVGGKTLADFDEEERTRKVETAKWLEHHFGSESTRSSTGNLSDEEEDDDRGGRQKTTSNSFINVTMKSAETSSPPPPPQPANGYFKGVSEWKTKDPIPVRPPVRRKREQRKTEIVRTASATNELESSPLFNSVQQRVQGYEMTKEKLSGRNAINGYTTQSHHNGYVQSDRTTPDRHSKAESPAPDPYRSWDHRRRRSADSNHHQQRSAVAPEPKPDYSPEPERRASNGSAAGRSKKVYQKTRFAADAAARPAYVPAVSSGGGGGGGGNNNNNKHERKKSFGESFRRLVGKFTGTGGGKSQDDRKKNRKKPEPAELRRRERRRRSGSGSGDDYEDDDDDDGGDNDENTYRSYDGGVRPTAADHHHQRLFGSTQTLDRHRAGRTDRGKTRDRYDDDRFDDDRYDDDGDDARYDGDHHNNHHDRRAEEQANMNGRNGNVQRYYLGEDPFGGSIYGREREYDGVAYNKRRPQHKKNSYESQHTQHYVQRTIPVNTTSTTLGRLSKSTGRLLADDYNGGGSDRAQTLPRKLRTESKIKKQVYSSSRENDHAGLNRSANSGSMINVSFANGPAKPQRTFSKPSLLRSQSFNVQPDAAGLQHSRRSVSTLHRLEESPPPLKSPNIVSSIVSRSTKDLSVAADDGYRSLSGSWASPGELSNNGAQGPYYRRDDPKKKIFMKGLLDHAPELYKTLSHQDEDRSGRSTRYSPVKMTTAYDRPYSSSGNSSSPTTATKHNPGEVTNRSVTRRGSKDDYTETVRITSKSDDPYRPSVTNTVQNFTKKTVPRDGRVETIESTETKTVTKSRYNGSGGGDTMSSKINGFNGNGGVVIEVRNGRN</sequence>
<feature type="region of interest" description="Disordered" evidence="2">
    <location>
        <begin position="211"/>
        <end position="285"/>
    </location>
</feature>
<feature type="compositionally biased region" description="Basic and acidic residues" evidence="2">
    <location>
        <begin position="1096"/>
        <end position="1115"/>
    </location>
</feature>
<feature type="region of interest" description="Disordered" evidence="2">
    <location>
        <begin position="99"/>
        <end position="132"/>
    </location>
</feature>
<dbReference type="CTD" id="32748"/>
<reference evidence="4" key="1">
    <citation type="submission" date="2025-08" db="UniProtKB">
        <authorList>
            <consortium name="RefSeq"/>
        </authorList>
    </citation>
    <scope>IDENTIFICATION</scope>
    <source>
        <tissue evidence="4">Whole body</tissue>
    </source>
</reference>
<dbReference type="OrthoDB" id="6605262at2759"/>
<keyword evidence="1" id="KW-0175">Coiled coil</keyword>
<feature type="compositionally biased region" description="Gly residues" evidence="2">
    <location>
        <begin position="613"/>
        <end position="622"/>
    </location>
</feature>
<feature type="compositionally biased region" description="Low complexity" evidence="2">
    <location>
        <begin position="598"/>
        <end position="611"/>
    </location>
</feature>
<feature type="compositionally biased region" description="Polar residues" evidence="2">
    <location>
        <begin position="995"/>
        <end position="1010"/>
    </location>
</feature>
<gene>
    <name evidence="4" type="primary">LOC112693860</name>
</gene>
<keyword evidence="3" id="KW-1185">Reference proteome</keyword>
<feature type="compositionally biased region" description="Polar residues" evidence="2">
    <location>
        <begin position="408"/>
        <end position="426"/>
    </location>
</feature>
<dbReference type="GeneID" id="112693860"/>
<feature type="compositionally biased region" description="Acidic residues" evidence="2">
    <location>
        <begin position="748"/>
        <end position="760"/>
    </location>
</feature>
<feature type="coiled-coil region" evidence="1">
    <location>
        <begin position="150"/>
        <end position="204"/>
    </location>
</feature>
<dbReference type="AlphaFoldDB" id="A0A8B8GQK3"/>
<feature type="region of interest" description="Disordered" evidence="2">
    <location>
        <begin position="7"/>
        <end position="36"/>
    </location>
</feature>
<feature type="region of interest" description="Disordered" evidence="2">
    <location>
        <begin position="344"/>
        <end position="474"/>
    </location>
</feature>
<feature type="compositionally biased region" description="Polar residues" evidence="2">
    <location>
        <begin position="925"/>
        <end position="940"/>
    </location>
</feature>
<dbReference type="Proteomes" id="UP000694846">
    <property type="component" value="Unplaced"/>
</dbReference>
<evidence type="ECO:0000256" key="1">
    <source>
        <dbReference type="SAM" id="Coils"/>
    </source>
</evidence>
<dbReference type="RefSeq" id="XP_025424891.1">
    <property type="nucleotide sequence ID" value="XM_025569106.1"/>
</dbReference>
<accession>A0A8B8GQK3</accession>
<protein>
    <submittedName>
        <fullName evidence="4">Uncharacterized protein LOC112693860 isoform X1</fullName>
    </submittedName>
</protein>
<name>A0A8B8GQK3_9HEMI</name>
<feature type="compositionally biased region" description="Polar residues" evidence="2">
    <location>
        <begin position="904"/>
        <end position="916"/>
    </location>
</feature>
<feature type="compositionally biased region" description="Basic and acidic residues" evidence="2">
    <location>
        <begin position="368"/>
        <end position="384"/>
    </location>
</feature>
<feature type="compositionally biased region" description="Basic and acidic residues" evidence="2">
    <location>
        <begin position="274"/>
        <end position="285"/>
    </location>
</feature>
<feature type="compositionally biased region" description="Polar residues" evidence="2">
    <location>
        <begin position="385"/>
        <end position="395"/>
    </location>
</feature>
<feature type="region of interest" description="Disordered" evidence="2">
    <location>
        <begin position="508"/>
        <end position="786"/>
    </location>
</feature>
<feature type="compositionally biased region" description="Basic and acidic residues" evidence="2">
    <location>
        <begin position="110"/>
        <end position="132"/>
    </location>
</feature>